<dbReference type="EMBL" id="JAIBOA010000009">
    <property type="protein sequence ID" value="MBW8483790.1"/>
    <property type="molecule type" value="Genomic_DNA"/>
</dbReference>
<feature type="chain" id="PRO_5046426366" evidence="1">
    <location>
        <begin position="28"/>
        <end position="329"/>
    </location>
</feature>
<gene>
    <name evidence="3" type="ORF">K1Y72_15490</name>
</gene>
<evidence type="ECO:0000259" key="2">
    <source>
        <dbReference type="Pfam" id="PF13529"/>
    </source>
</evidence>
<evidence type="ECO:0000256" key="1">
    <source>
        <dbReference type="SAM" id="SignalP"/>
    </source>
</evidence>
<sequence>MRTSTLLVPAAVAAFAVPLLLAAPAEAASWSGRSGAAHETCTSARTYSKVTYTTCLQYNSAYSKVRVVTRVSTKAKRKVAAAVYLKVPGRSHNLSAPTCSATLASGAGKQCDSAWLNANRVVQNGTGTVTISGHRVAGMVVRGTHLSAKKQENSAKYCGPATVQAALRTIKGSAPTQDTLANKSNLHTNQLGFTNPGYLDNVLNRYKPSGTAKYHVYDFAPVGQSSELAFRQIHRSITAGNPVVYLVDPSKLPWSSNPTGTKVRHYILLHGFAATRTSTDTNLNGGLVVGRFTAWDPARGGDHNITVPQLIHASTASQYIDDDMVFAAK</sequence>
<dbReference type="InterPro" id="IPR039564">
    <property type="entry name" value="Peptidase_C39-like"/>
</dbReference>
<organism evidence="3 4">
    <name type="scientific">Actinomadura parmotrematis</name>
    <dbReference type="NCBI Taxonomy" id="2864039"/>
    <lineage>
        <taxon>Bacteria</taxon>
        <taxon>Bacillati</taxon>
        <taxon>Actinomycetota</taxon>
        <taxon>Actinomycetes</taxon>
        <taxon>Streptosporangiales</taxon>
        <taxon>Thermomonosporaceae</taxon>
        <taxon>Actinomadura</taxon>
    </lineage>
</organism>
<protein>
    <submittedName>
        <fullName evidence="3">C39 family peptidase</fullName>
    </submittedName>
</protein>
<dbReference type="Proteomes" id="UP000774570">
    <property type="component" value="Unassembled WGS sequence"/>
</dbReference>
<feature type="signal peptide" evidence="1">
    <location>
        <begin position="1"/>
        <end position="27"/>
    </location>
</feature>
<proteinExistence type="predicted"/>
<dbReference type="Pfam" id="PF13529">
    <property type="entry name" value="Peptidase_C39_2"/>
    <property type="match status" value="1"/>
</dbReference>
<keyword evidence="4" id="KW-1185">Reference proteome</keyword>
<reference evidence="3 4" key="1">
    <citation type="submission" date="2021-07" db="EMBL/GenBank/DDBJ databases">
        <title>Actinomadura sp. PM05-2 isolated from lichen.</title>
        <authorList>
            <person name="Somphong A."/>
            <person name="Phongsopitanun W."/>
            <person name="Tanasupawat S."/>
            <person name="Peongsungnone V."/>
        </authorList>
    </citation>
    <scope>NUCLEOTIDE SEQUENCE [LARGE SCALE GENOMIC DNA]</scope>
    <source>
        <strain evidence="3 4">PM05-2</strain>
    </source>
</reference>
<evidence type="ECO:0000313" key="3">
    <source>
        <dbReference type="EMBL" id="MBW8483790.1"/>
    </source>
</evidence>
<name>A0ABS7FUC0_9ACTN</name>
<keyword evidence="1" id="KW-0732">Signal</keyword>
<evidence type="ECO:0000313" key="4">
    <source>
        <dbReference type="Proteomes" id="UP000774570"/>
    </source>
</evidence>
<feature type="domain" description="Peptidase C39-like" evidence="2">
    <location>
        <begin position="150"/>
        <end position="276"/>
    </location>
</feature>
<dbReference type="RefSeq" id="WP_220167030.1">
    <property type="nucleotide sequence ID" value="NZ_JAIBOA010000009.1"/>
</dbReference>
<comment type="caution">
    <text evidence="3">The sequence shown here is derived from an EMBL/GenBank/DDBJ whole genome shotgun (WGS) entry which is preliminary data.</text>
</comment>
<accession>A0ABS7FUC0</accession>